<evidence type="ECO:0000256" key="1">
    <source>
        <dbReference type="SAM" id="MobiDB-lite"/>
    </source>
</evidence>
<keyword evidence="3" id="KW-1185">Reference proteome</keyword>
<reference evidence="2 3" key="1">
    <citation type="submission" date="2019-12" db="EMBL/GenBank/DDBJ databases">
        <authorList>
            <person name="Alioto T."/>
            <person name="Alioto T."/>
            <person name="Gomez Garrido J."/>
        </authorList>
    </citation>
    <scope>NUCLEOTIDE SEQUENCE [LARGE SCALE GENOMIC DNA]</scope>
</reference>
<dbReference type="Proteomes" id="UP000594638">
    <property type="component" value="Unassembled WGS sequence"/>
</dbReference>
<organism evidence="2 3">
    <name type="scientific">Olea europaea subsp. europaea</name>
    <dbReference type="NCBI Taxonomy" id="158383"/>
    <lineage>
        <taxon>Eukaryota</taxon>
        <taxon>Viridiplantae</taxon>
        <taxon>Streptophyta</taxon>
        <taxon>Embryophyta</taxon>
        <taxon>Tracheophyta</taxon>
        <taxon>Spermatophyta</taxon>
        <taxon>Magnoliopsida</taxon>
        <taxon>eudicotyledons</taxon>
        <taxon>Gunneridae</taxon>
        <taxon>Pentapetalae</taxon>
        <taxon>asterids</taxon>
        <taxon>lamiids</taxon>
        <taxon>Lamiales</taxon>
        <taxon>Oleaceae</taxon>
        <taxon>Oleeae</taxon>
        <taxon>Olea</taxon>
    </lineage>
</organism>
<dbReference type="EMBL" id="CACTIH010005618">
    <property type="protein sequence ID" value="CAA2999148.1"/>
    <property type="molecule type" value="Genomic_DNA"/>
</dbReference>
<proteinExistence type="predicted"/>
<feature type="region of interest" description="Disordered" evidence="1">
    <location>
        <begin position="43"/>
        <end position="72"/>
    </location>
</feature>
<sequence length="72" mass="8455">MEGRVMILRVMKGLVMEGPRKMTIGRQAIRGVMMMTPTMAAKNINVNSDEDEDEEKKKRHKSHHHHKKHYDE</sequence>
<dbReference type="Gramene" id="OE9A110098T1">
    <property type="protein sequence ID" value="OE9A110098C1"/>
    <property type="gene ID" value="OE9A110098"/>
</dbReference>
<name>A0A8S0T2Y0_OLEEU</name>
<comment type="caution">
    <text evidence="2">The sequence shown here is derived from an EMBL/GenBank/DDBJ whole genome shotgun (WGS) entry which is preliminary data.</text>
</comment>
<gene>
    <name evidence="2" type="ORF">OLEA9_A110098</name>
</gene>
<evidence type="ECO:0000313" key="2">
    <source>
        <dbReference type="EMBL" id="CAA2999148.1"/>
    </source>
</evidence>
<accession>A0A8S0T2Y0</accession>
<protein>
    <submittedName>
        <fullName evidence="2">Uncharacterized protein</fullName>
    </submittedName>
</protein>
<feature type="compositionally biased region" description="Basic residues" evidence="1">
    <location>
        <begin position="57"/>
        <end position="72"/>
    </location>
</feature>
<dbReference type="AlphaFoldDB" id="A0A8S0T2Y0"/>
<evidence type="ECO:0000313" key="3">
    <source>
        <dbReference type="Proteomes" id="UP000594638"/>
    </source>
</evidence>